<gene>
    <name evidence="1" type="ORF">FRZ06_14665</name>
</gene>
<dbReference type="EMBL" id="CP042469">
    <property type="protein sequence ID" value="QOX64495.1"/>
    <property type="molecule type" value="Genomic_DNA"/>
</dbReference>
<name>A0ACD1ADD7_9FIRM</name>
<evidence type="ECO:0000313" key="2">
    <source>
        <dbReference type="Proteomes" id="UP000594014"/>
    </source>
</evidence>
<evidence type="ECO:0000313" key="1">
    <source>
        <dbReference type="EMBL" id="QOX64495.1"/>
    </source>
</evidence>
<reference evidence="1" key="1">
    <citation type="submission" date="2019-08" db="EMBL/GenBank/DDBJ databases">
        <title>Genome sequence of Clostridiales bacterium MT110.</title>
        <authorList>
            <person name="Cao J."/>
        </authorList>
    </citation>
    <scope>NUCLEOTIDE SEQUENCE</scope>
    <source>
        <strain evidence="1">MT110</strain>
    </source>
</reference>
<sequence>MKQISQSAQFVKQFKTEVIPFMKQLYSQFKKNKKSKVTAAAVLFSIALCFVWIQLSGAEVYRLNIEGKEAGYVTDQSLVQAAVDNVIADYKEKGMELTIDENTLLCSPTDLKKKDVNPLDLDALEKLVVASDAFKAKGFAINVDGRTLAAVATEQSANQILEDIKNHYLTDGSEIVSVSFKEDVAVTQSAVRIAEFKSAEEAEALLLAGENAPVVYTVQDGDTLWDIASANHVSTEELQAANPGFDPNKLKIGQQLNLVAIKPYITVLTKERITAAEQIDFDTVYEETNTLNKGEIKVKTAGVYGSQLVTSEVTKENGTAIETKVLEATVTAEPQAQVALKGTKAGTYLASRGGGREVTVSGSGSDIVAYAKSFLGTPYVHGGSSPKGFDCSGFTQYVYSHFGGSLPRTTTGQYGTGTYVEKSQLKPGDLVFFSSSSRISHVGIYVGGGSFIHSPQSGESVKVSSFSTTTLKYCGAVRASNQ</sequence>
<organism evidence="1 2">
    <name type="scientific">Anoxybacterium hadale</name>
    <dbReference type="NCBI Taxonomy" id="3408580"/>
    <lineage>
        <taxon>Bacteria</taxon>
        <taxon>Bacillati</taxon>
        <taxon>Bacillota</taxon>
        <taxon>Clostridia</taxon>
        <taxon>Peptostreptococcales</taxon>
        <taxon>Anaerovoracaceae</taxon>
        <taxon>Anoxybacterium</taxon>
    </lineage>
</organism>
<dbReference type="Proteomes" id="UP000594014">
    <property type="component" value="Chromosome"/>
</dbReference>
<proteinExistence type="predicted"/>
<accession>A0ACD1ADD7</accession>
<keyword evidence="2" id="KW-1185">Reference proteome</keyword>
<protein>
    <submittedName>
        <fullName evidence="1">LysM peptidoglycan-binding domain-containing protein</fullName>
    </submittedName>
</protein>